<keyword evidence="3" id="KW-1185">Reference proteome</keyword>
<evidence type="ECO:0000313" key="3">
    <source>
        <dbReference type="Proteomes" id="UP000253891"/>
    </source>
</evidence>
<evidence type="ECO:0000313" key="2">
    <source>
        <dbReference type="EMBL" id="GAO99674.1"/>
    </source>
</evidence>
<proteinExistence type="predicted"/>
<organism evidence="2 3">
    <name type="scientific">Fructobacillus ficulneus</name>
    <dbReference type="NCBI Taxonomy" id="157463"/>
    <lineage>
        <taxon>Bacteria</taxon>
        <taxon>Bacillati</taxon>
        <taxon>Bacillota</taxon>
        <taxon>Bacilli</taxon>
        <taxon>Lactobacillales</taxon>
        <taxon>Lactobacillaceae</taxon>
        <taxon>Fructobacillus</taxon>
    </lineage>
</organism>
<name>A0A0K8MIG9_9LACO</name>
<feature type="compositionally biased region" description="Basic and acidic residues" evidence="1">
    <location>
        <begin position="30"/>
        <end position="60"/>
    </location>
</feature>
<dbReference type="Proteomes" id="UP000253891">
    <property type="component" value="Unassembled WGS sequence"/>
</dbReference>
<sequence>MTPRAFFNWNAGIGKMIRKQTNKRSKAKTSNRDRNWELKRTTIEAAKAAHDRQSDRLNRF</sequence>
<feature type="compositionally biased region" description="Basic residues" evidence="1">
    <location>
        <begin position="19"/>
        <end position="29"/>
    </location>
</feature>
<dbReference type="EMBL" id="DF968000">
    <property type="protein sequence ID" value="GAO99674.1"/>
    <property type="molecule type" value="Genomic_DNA"/>
</dbReference>
<accession>A0A0K8MIG9</accession>
<protein>
    <submittedName>
        <fullName evidence="2">Uncharacterized protein</fullName>
    </submittedName>
</protein>
<gene>
    <name evidence="2" type="ORF">FFIC_231610</name>
</gene>
<dbReference type="AlphaFoldDB" id="A0A0K8MIG9"/>
<reference evidence="2 3" key="1">
    <citation type="journal article" date="2015" name="BMC Genomics">
        <title>Comparative genomics of Fructobacillus spp. and Leuconostoc spp. reveals niche-specific evolution of Fructobacillus spp.</title>
        <authorList>
            <person name="Endo A."/>
            <person name="Tanizawa Y."/>
            <person name="Tanaka N."/>
            <person name="Maeno S."/>
            <person name="Kumar H."/>
            <person name="Shiwa Y."/>
            <person name="Okada S."/>
            <person name="Yoshikawa H."/>
            <person name="Dicks L."/>
            <person name="Nakagawa J."/>
            <person name="Arita M."/>
        </authorList>
    </citation>
    <scope>NUCLEOTIDE SEQUENCE [LARGE SCALE GENOMIC DNA]</scope>
    <source>
        <strain evidence="2 3">JCM 12225</strain>
    </source>
</reference>
<evidence type="ECO:0000256" key="1">
    <source>
        <dbReference type="SAM" id="MobiDB-lite"/>
    </source>
</evidence>
<feature type="region of interest" description="Disordered" evidence="1">
    <location>
        <begin position="19"/>
        <end position="60"/>
    </location>
</feature>